<feature type="transmembrane region" description="Helical" evidence="1">
    <location>
        <begin position="174"/>
        <end position="196"/>
    </location>
</feature>
<comment type="caution">
    <text evidence="2">The sequence shown here is derived from an EMBL/GenBank/DDBJ whole genome shotgun (WGS) entry which is preliminary data.</text>
</comment>
<organism evidence="2 3">
    <name type="scientific">Bacillus cereus</name>
    <dbReference type="NCBI Taxonomy" id="1396"/>
    <lineage>
        <taxon>Bacteria</taxon>
        <taxon>Bacillati</taxon>
        <taxon>Bacillota</taxon>
        <taxon>Bacilli</taxon>
        <taxon>Bacillales</taxon>
        <taxon>Bacillaceae</taxon>
        <taxon>Bacillus</taxon>
        <taxon>Bacillus cereus group</taxon>
    </lineage>
</organism>
<keyword evidence="1" id="KW-0472">Membrane</keyword>
<feature type="transmembrane region" description="Helical" evidence="1">
    <location>
        <begin position="224"/>
        <end position="246"/>
    </location>
</feature>
<reference evidence="2 3" key="1">
    <citation type="submission" date="2016-11" db="EMBL/GenBank/DDBJ databases">
        <title>Identification of Bacillus cereus isolated from egg-white.</title>
        <authorList>
            <person name="Soni A."/>
            <person name="Oey I."/>
            <person name="Silcock P."/>
            <person name="Bremer P."/>
        </authorList>
    </citation>
    <scope>NUCLEOTIDE SEQUENCE [LARGE SCALE GENOMIC DNA]</scope>
    <source>
        <strain evidence="2 3">NZAS03</strain>
    </source>
</reference>
<name>A0A1Q4L7R9_BACCE</name>
<keyword evidence="1" id="KW-1133">Transmembrane helix</keyword>
<sequence>MAQKQLQNKKLDNQMWKRKSIFISFIFVFVFSSQIINFLNGYLITMFIIAYIASILWSYFFHASIFKKIVFTHCDNSENQIKKISYKDLKNYYYYRGNVDFLLKFIFSHDYFFADVFKYTLRERKELNKKCLLRKYKGSEKHFYLNRDIDCKDKDGKGTYGCEIHQEKIRLKSFVIYSNWKNICSAGFLILISILIKNMDYQNSLIPGFGNSIKITINQNDIKYLLFMFVFVRLISRGIEVTVAFYNDVVKSKMNRDLDIGNRSTNLKRGHRISLAIHSYLEFVFLFSILYYLKPHYISGILPASILIDGYLDYLLYSGSVSAFNISFDIVNLKPLGKFLHTLQVFLSVNLIVLSVATYLGIKDEMNEYEKADWEEEQRKQNES</sequence>
<gene>
    <name evidence="2" type="ORF">BJR07_23695</name>
</gene>
<feature type="transmembrane region" description="Helical" evidence="1">
    <location>
        <begin position="20"/>
        <end position="36"/>
    </location>
</feature>
<accession>A0A1Q4L7R9</accession>
<dbReference type="RefSeq" id="WP_073518525.1">
    <property type="nucleotide sequence ID" value="NZ_MPOM01000003.1"/>
</dbReference>
<feature type="transmembrane region" description="Helical" evidence="1">
    <location>
        <begin position="343"/>
        <end position="362"/>
    </location>
</feature>
<protein>
    <submittedName>
        <fullName evidence="2">Uncharacterized protein</fullName>
    </submittedName>
</protein>
<keyword evidence="1" id="KW-0812">Transmembrane</keyword>
<proteinExistence type="predicted"/>
<feature type="transmembrane region" description="Helical" evidence="1">
    <location>
        <begin position="42"/>
        <end position="61"/>
    </location>
</feature>
<evidence type="ECO:0000313" key="3">
    <source>
        <dbReference type="Proteomes" id="UP000186535"/>
    </source>
</evidence>
<evidence type="ECO:0000313" key="2">
    <source>
        <dbReference type="EMBL" id="OKA34519.1"/>
    </source>
</evidence>
<dbReference type="AlphaFoldDB" id="A0A1Q4L7R9"/>
<dbReference type="Proteomes" id="UP000186535">
    <property type="component" value="Unassembled WGS sequence"/>
</dbReference>
<feature type="transmembrane region" description="Helical" evidence="1">
    <location>
        <begin position="273"/>
        <end position="294"/>
    </location>
</feature>
<evidence type="ECO:0000256" key="1">
    <source>
        <dbReference type="SAM" id="Phobius"/>
    </source>
</evidence>
<dbReference type="EMBL" id="MPON01000010">
    <property type="protein sequence ID" value="OKA34519.1"/>
    <property type="molecule type" value="Genomic_DNA"/>
</dbReference>